<sequence>MDEQPFLIPITDRAAYLARVHIGTTIPLLALCLVPFSARLYIRAWPIWRFGWDDALIVAGLVSFALAITDWVLVLGEMFTSPQLITVSRATNATMLAYIAIPVWGLAMTCIKASVALTLLRLPLDRVWIISLRVILAVLVVYLVGDTVYIFTKCRPLQASWDFTVVNPQCTDPHTDVIVSSIATAVNITTDVLLSLAPMITLWNVRRPLRERVLVCILTGMGLFASLVSILKAVLIMSWGDRNVEDPWALAVSISTYTIGEQFLALLAACSPSLKGPIQKLLRKFGILLTRYETNISFVHISPTRRRRIDAESGISSGQYDEIADGVTSGKPSRAASTSGEASTSTSSSAASGQDDALKSPDIITNHVS</sequence>
<evidence type="ECO:0000256" key="1">
    <source>
        <dbReference type="ARBA" id="ARBA00004141"/>
    </source>
</evidence>
<dbReference type="AlphaFoldDB" id="A0AA40B4U6"/>
<dbReference type="Proteomes" id="UP001172101">
    <property type="component" value="Unassembled WGS sequence"/>
</dbReference>
<dbReference type="GO" id="GO:0016020">
    <property type="term" value="C:membrane"/>
    <property type="evidence" value="ECO:0007669"/>
    <property type="project" value="UniProtKB-SubCell"/>
</dbReference>
<feature type="transmembrane region" description="Helical" evidence="7">
    <location>
        <begin position="177"/>
        <end position="201"/>
    </location>
</feature>
<dbReference type="Pfam" id="PF20684">
    <property type="entry name" value="Fung_rhodopsin"/>
    <property type="match status" value="1"/>
</dbReference>
<keyword evidence="4 7" id="KW-0472">Membrane</keyword>
<evidence type="ECO:0000259" key="8">
    <source>
        <dbReference type="Pfam" id="PF20684"/>
    </source>
</evidence>
<feature type="compositionally biased region" description="Low complexity" evidence="6">
    <location>
        <begin position="333"/>
        <end position="352"/>
    </location>
</feature>
<gene>
    <name evidence="9" type="ORF">B0T26DRAFT_847371</name>
</gene>
<evidence type="ECO:0000256" key="7">
    <source>
        <dbReference type="SAM" id="Phobius"/>
    </source>
</evidence>
<evidence type="ECO:0000313" key="9">
    <source>
        <dbReference type="EMBL" id="KAK0727644.1"/>
    </source>
</evidence>
<accession>A0AA40B4U6</accession>
<keyword evidence="3 7" id="KW-1133">Transmembrane helix</keyword>
<comment type="similarity">
    <text evidence="5">Belongs to the SAT4 family.</text>
</comment>
<feature type="transmembrane region" description="Helical" evidence="7">
    <location>
        <begin position="127"/>
        <end position="151"/>
    </location>
</feature>
<comment type="caution">
    <text evidence="9">The sequence shown here is derived from an EMBL/GenBank/DDBJ whole genome shotgun (WGS) entry which is preliminary data.</text>
</comment>
<organism evidence="9 10">
    <name type="scientific">Lasiosphaeria miniovina</name>
    <dbReference type="NCBI Taxonomy" id="1954250"/>
    <lineage>
        <taxon>Eukaryota</taxon>
        <taxon>Fungi</taxon>
        <taxon>Dikarya</taxon>
        <taxon>Ascomycota</taxon>
        <taxon>Pezizomycotina</taxon>
        <taxon>Sordariomycetes</taxon>
        <taxon>Sordariomycetidae</taxon>
        <taxon>Sordariales</taxon>
        <taxon>Lasiosphaeriaceae</taxon>
        <taxon>Lasiosphaeria</taxon>
    </lineage>
</organism>
<dbReference type="GeneID" id="85330871"/>
<protein>
    <recommendedName>
        <fullName evidence="8">Rhodopsin domain-containing protein</fullName>
    </recommendedName>
</protein>
<evidence type="ECO:0000256" key="3">
    <source>
        <dbReference type="ARBA" id="ARBA00022989"/>
    </source>
</evidence>
<comment type="subcellular location">
    <subcellularLocation>
        <location evidence="1">Membrane</location>
        <topology evidence="1">Multi-pass membrane protein</topology>
    </subcellularLocation>
</comment>
<name>A0AA40B4U6_9PEZI</name>
<dbReference type="PANTHER" id="PTHR33048">
    <property type="entry name" value="PTH11-LIKE INTEGRAL MEMBRANE PROTEIN (AFU_ORTHOLOGUE AFUA_5G11245)"/>
    <property type="match status" value="1"/>
</dbReference>
<feature type="transmembrane region" description="Helical" evidence="7">
    <location>
        <begin position="95"/>
        <end position="120"/>
    </location>
</feature>
<feature type="region of interest" description="Disordered" evidence="6">
    <location>
        <begin position="321"/>
        <end position="369"/>
    </location>
</feature>
<feature type="transmembrane region" description="Helical" evidence="7">
    <location>
        <begin position="213"/>
        <end position="236"/>
    </location>
</feature>
<feature type="transmembrane region" description="Helical" evidence="7">
    <location>
        <begin position="54"/>
        <end position="75"/>
    </location>
</feature>
<evidence type="ECO:0000256" key="4">
    <source>
        <dbReference type="ARBA" id="ARBA00023136"/>
    </source>
</evidence>
<evidence type="ECO:0000256" key="5">
    <source>
        <dbReference type="ARBA" id="ARBA00038359"/>
    </source>
</evidence>
<keyword evidence="10" id="KW-1185">Reference proteome</keyword>
<feature type="domain" description="Rhodopsin" evidence="8">
    <location>
        <begin position="38"/>
        <end position="279"/>
    </location>
</feature>
<dbReference type="InterPro" id="IPR049326">
    <property type="entry name" value="Rhodopsin_dom_fungi"/>
</dbReference>
<dbReference type="RefSeq" id="XP_060300499.1">
    <property type="nucleotide sequence ID" value="XM_060447601.1"/>
</dbReference>
<evidence type="ECO:0000256" key="6">
    <source>
        <dbReference type="SAM" id="MobiDB-lite"/>
    </source>
</evidence>
<evidence type="ECO:0000313" key="10">
    <source>
        <dbReference type="Proteomes" id="UP001172101"/>
    </source>
</evidence>
<evidence type="ECO:0000256" key="2">
    <source>
        <dbReference type="ARBA" id="ARBA00022692"/>
    </source>
</evidence>
<dbReference type="PANTHER" id="PTHR33048:SF129">
    <property type="entry name" value="INTEGRAL MEMBRANE PROTEIN-RELATED"/>
    <property type="match status" value="1"/>
</dbReference>
<dbReference type="EMBL" id="JAUIRO010000002">
    <property type="protein sequence ID" value="KAK0727644.1"/>
    <property type="molecule type" value="Genomic_DNA"/>
</dbReference>
<reference evidence="9" key="1">
    <citation type="submission" date="2023-06" db="EMBL/GenBank/DDBJ databases">
        <title>Genome-scale phylogeny and comparative genomics of the fungal order Sordariales.</title>
        <authorList>
            <consortium name="Lawrence Berkeley National Laboratory"/>
            <person name="Hensen N."/>
            <person name="Bonometti L."/>
            <person name="Westerberg I."/>
            <person name="Brannstrom I.O."/>
            <person name="Guillou S."/>
            <person name="Cros-Aarteil S."/>
            <person name="Calhoun S."/>
            <person name="Haridas S."/>
            <person name="Kuo A."/>
            <person name="Mondo S."/>
            <person name="Pangilinan J."/>
            <person name="Riley R."/>
            <person name="LaButti K."/>
            <person name="Andreopoulos B."/>
            <person name="Lipzen A."/>
            <person name="Chen C."/>
            <person name="Yanf M."/>
            <person name="Daum C."/>
            <person name="Ng V."/>
            <person name="Clum A."/>
            <person name="Steindorff A."/>
            <person name="Ohm R."/>
            <person name="Martin F."/>
            <person name="Silar P."/>
            <person name="Natvig D."/>
            <person name="Lalanne C."/>
            <person name="Gautier V."/>
            <person name="Ament-velasquez S.L."/>
            <person name="Kruys A."/>
            <person name="Hutchinson M.I."/>
            <person name="Powell A.J."/>
            <person name="Barry K."/>
            <person name="Miller A.N."/>
            <person name="Grigoriev I.V."/>
            <person name="Debuchy R."/>
            <person name="Gladieux P."/>
            <person name="Thoren M.H."/>
            <person name="Johannesson H."/>
        </authorList>
    </citation>
    <scope>NUCLEOTIDE SEQUENCE</scope>
    <source>
        <strain evidence="9">SMH2392-1A</strain>
    </source>
</reference>
<proteinExistence type="inferred from homology"/>
<keyword evidence="2 7" id="KW-0812">Transmembrane</keyword>
<feature type="transmembrane region" description="Helical" evidence="7">
    <location>
        <begin position="20"/>
        <end position="42"/>
    </location>
</feature>
<dbReference type="InterPro" id="IPR052337">
    <property type="entry name" value="SAT4-like"/>
</dbReference>